<reference evidence="1 2" key="1">
    <citation type="submission" date="2014-11" db="EMBL/GenBank/DDBJ databases">
        <authorList>
            <person name="Urmite Genomes Urmite Genomes"/>
        </authorList>
    </citation>
    <scope>NUCLEOTIDE SEQUENCE [LARGE SCALE GENOMIC DNA]</scope>
    <source>
        <strain evidence="1 2">Oc5</strain>
    </source>
</reference>
<dbReference type="PIRSF" id="PIRSF004764">
    <property type="entry name" value="YmfJ"/>
    <property type="match status" value="1"/>
</dbReference>
<dbReference type="Gene3D" id="1.10.760.20">
    <property type="entry name" value="Protein of unknown function DUF3243"/>
    <property type="match status" value="1"/>
</dbReference>
<keyword evidence="2" id="KW-1185">Reference proteome</keyword>
<organism evidence="1 2">
    <name type="scientific">Oceanobacillus oncorhynchi</name>
    <dbReference type="NCBI Taxonomy" id="545501"/>
    <lineage>
        <taxon>Bacteria</taxon>
        <taxon>Bacillati</taxon>
        <taxon>Bacillota</taxon>
        <taxon>Bacilli</taxon>
        <taxon>Bacillales</taxon>
        <taxon>Bacillaceae</taxon>
        <taxon>Oceanobacillus</taxon>
    </lineage>
</organism>
<name>A0A0A1MZT8_9BACI</name>
<evidence type="ECO:0008006" key="3">
    <source>
        <dbReference type="Google" id="ProtNLM"/>
    </source>
</evidence>
<dbReference type="AlphaFoldDB" id="A0A0A1MZT8"/>
<sequence length="83" mass="9263">MSVLDNFDSWKGFLKGRLQQAEENGINHDTLTNLAAEVGDYLAESVDAKTPEEEVLKELWSTASEEEQQALASAMIKLVQKHD</sequence>
<gene>
    <name evidence="1" type="ORF">BN997_04185</name>
</gene>
<dbReference type="InterPro" id="IPR021637">
    <property type="entry name" value="DUF3243"/>
</dbReference>
<dbReference type="InterPro" id="IPR024702">
    <property type="entry name" value="Uncharacterised_YmfJ"/>
</dbReference>
<dbReference type="InterPro" id="IPR038292">
    <property type="entry name" value="YmfJ/YflH_sf"/>
</dbReference>
<dbReference type="Pfam" id="PF11588">
    <property type="entry name" value="DUF3243"/>
    <property type="match status" value="1"/>
</dbReference>
<dbReference type="STRING" id="545501.BN997_04185"/>
<dbReference type="RefSeq" id="WP_042534929.1">
    <property type="nucleotide sequence ID" value="NZ_CAXOIH010000001.1"/>
</dbReference>
<proteinExistence type="predicted"/>
<dbReference type="Proteomes" id="UP000040453">
    <property type="component" value="Unassembled WGS sequence"/>
</dbReference>
<evidence type="ECO:0000313" key="2">
    <source>
        <dbReference type="Proteomes" id="UP000040453"/>
    </source>
</evidence>
<dbReference type="OrthoDB" id="2382009at2"/>
<accession>A0A0A1MZT8</accession>
<dbReference type="EMBL" id="CDGG01000001">
    <property type="protein sequence ID" value="CEI84241.1"/>
    <property type="molecule type" value="Genomic_DNA"/>
</dbReference>
<protein>
    <recommendedName>
        <fullName evidence="3">DUF3243 domain-containing protein</fullName>
    </recommendedName>
</protein>
<evidence type="ECO:0000313" key="1">
    <source>
        <dbReference type="EMBL" id="CEI84241.1"/>
    </source>
</evidence>